<dbReference type="InterPro" id="IPR005297">
    <property type="entry name" value="Lipoprotein_repeat"/>
</dbReference>
<dbReference type="Proteomes" id="UP000641932">
    <property type="component" value="Unassembled WGS sequence"/>
</dbReference>
<feature type="region of interest" description="Disordered" evidence="1">
    <location>
        <begin position="185"/>
        <end position="204"/>
    </location>
</feature>
<feature type="region of interest" description="Disordered" evidence="1">
    <location>
        <begin position="28"/>
        <end position="66"/>
    </location>
</feature>
<dbReference type="RefSeq" id="WP_189130862.1">
    <property type="nucleotide sequence ID" value="NZ_BMMS01000005.1"/>
</dbReference>
<feature type="compositionally biased region" description="Gly residues" evidence="1">
    <location>
        <begin position="47"/>
        <end position="57"/>
    </location>
</feature>
<protein>
    <submittedName>
        <fullName evidence="3">Lipoprotein</fullName>
    </submittedName>
</protein>
<reference evidence="3" key="1">
    <citation type="journal article" date="2014" name="Int. J. Syst. Evol. Microbiol.">
        <title>Complete genome sequence of Corynebacterium casei LMG S-19264T (=DSM 44701T), isolated from a smear-ripened cheese.</title>
        <authorList>
            <consortium name="US DOE Joint Genome Institute (JGI-PGF)"/>
            <person name="Walter F."/>
            <person name="Albersmeier A."/>
            <person name="Kalinowski J."/>
            <person name="Ruckert C."/>
        </authorList>
    </citation>
    <scope>NUCLEOTIDE SEQUENCE</scope>
    <source>
        <strain evidence="3">CGMCC 4.7201</strain>
    </source>
</reference>
<feature type="chain" id="PRO_5038853963" evidence="2">
    <location>
        <begin position="21"/>
        <end position="351"/>
    </location>
</feature>
<evidence type="ECO:0000256" key="2">
    <source>
        <dbReference type="SAM" id="SignalP"/>
    </source>
</evidence>
<comment type="caution">
    <text evidence="3">The sequence shown here is derived from an EMBL/GenBank/DDBJ whole genome shotgun (WGS) entry which is preliminary data.</text>
</comment>
<gene>
    <name evidence="3" type="ORF">GCM10012280_14750</name>
</gene>
<reference evidence="3" key="2">
    <citation type="submission" date="2020-09" db="EMBL/GenBank/DDBJ databases">
        <authorList>
            <person name="Sun Q."/>
            <person name="Zhou Y."/>
        </authorList>
    </citation>
    <scope>NUCLEOTIDE SEQUENCE</scope>
    <source>
        <strain evidence="3">CGMCC 4.7201</strain>
    </source>
</reference>
<keyword evidence="4" id="KW-1185">Reference proteome</keyword>
<accession>A0A917ZJB1</accession>
<dbReference type="AlphaFoldDB" id="A0A917ZJB1"/>
<keyword evidence="2" id="KW-0732">Signal</keyword>
<proteinExistence type="predicted"/>
<organism evidence="3 4">
    <name type="scientific">Wenjunlia tyrosinilytica</name>
    <dbReference type="NCBI Taxonomy" id="1544741"/>
    <lineage>
        <taxon>Bacteria</taxon>
        <taxon>Bacillati</taxon>
        <taxon>Actinomycetota</taxon>
        <taxon>Actinomycetes</taxon>
        <taxon>Kitasatosporales</taxon>
        <taxon>Streptomycetaceae</taxon>
        <taxon>Wenjunlia</taxon>
    </lineage>
</organism>
<evidence type="ECO:0000313" key="3">
    <source>
        <dbReference type="EMBL" id="GGO84087.1"/>
    </source>
</evidence>
<dbReference type="PANTHER" id="PTHR39335:SF1">
    <property type="entry name" value="BLL4220 PROTEIN"/>
    <property type="match status" value="1"/>
</dbReference>
<dbReference type="PANTHER" id="PTHR39335">
    <property type="entry name" value="BLL4220 PROTEIN"/>
    <property type="match status" value="1"/>
</dbReference>
<dbReference type="EMBL" id="BMMS01000005">
    <property type="protein sequence ID" value="GGO84087.1"/>
    <property type="molecule type" value="Genomic_DNA"/>
</dbReference>
<name>A0A917ZJB1_9ACTN</name>
<evidence type="ECO:0000256" key="1">
    <source>
        <dbReference type="SAM" id="MobiDB-lite"/>
    </source>
</evidence>
<keyword evidence="3" id="KW-0449">Lipoprotein</keyword>
<dbReference type="Pfam" id="PF03640">
    <property type="entry name" value="Lipoprotein_15"/>
    <property type="match status" value="4"/>
</dbReference>
<evidence type="ECO:0000313" key="4">
    <source>
        <dbReference type="Proteomes" id="UP000641932"/>
    </source>
</evidence>
<dbReference type="InterPro" id="IPR047910">
    <property type="entry name" value="SCO0930-like"/>
</dbReference>
<feature type="compositionally biased region" description="Low complexity" evidence="1">
    <location>
        <begin position="339"/>
        <end position="351"/>
    </location>
</feature>
<feature type="signal peptide" evidence="2">
    <location>
        <begin position="1"/>
        <end position="20"/>
    </location>
</feature>
<dbReference type="GO" id="GO:0043448">
    <property type="term" value="P:alkane catabolic process"/>
    <property type="evidence" value="ECO:0007669"/>
    <property type="project" value="TreeGrafter"/>
</dbReference>
<sequence>MRKWQSASLAGTAAVLMLTAACGTEKPNNNSAPAGAVQPAAGSDSQAGGGYDYGTGSGNDSQSTGKARSAGELAVWESKKLGPVVTDSAGFTLYRFDKDTANPPKSNCSGACAKTWPAVPAGDASASAAIDSSLLGTVKRADGTEQLTLAGWPLYRYAKDTAPKQANGQGVGGVWFAAAPNGKKASVQTGGGDQAGNDTADLPALSTRQDDQLGEILQDGKGRTLYRFAKDVAWPMKIACVGDCLTTWKPAKPIDKADIKGINPKLISTITRPDGLKQLAIDCWPVYWFTGDKKPGDTNGQGVKNLWFTVTKEGKKVLTKKADSSDSGSSSSGGGYSSTGGSSSSSGGYSY</sequence>
<feature type="region of interest" description="Disordered" evidence="1">
    <location>
        <begin position="316"/>
        <end position="351"/>
    </location>
</feature>
<dbReference type="NCBIfam" id="NF040526">
    <property type="entry name" value="SCO0930_lipo"/>
    <property type="match status" value="1"/>
</dbReference>
<dbReference type="PROSITE" id="PS51257">
    <property type="entry name" value="PROKAR_LIPOPROTEIN"/>
    <property type="match status" value="1"/>
</dbReference>